<sequence length="55" mass="6120">MENELEDIICMNLNNKQTIDLATAFIDAVQTVSASINAVDSRLVDLIEKLPNEDK</sequence>
<proteinExistence type="predicted"/>
<accession>A0A921HTB5</accession>
<gene>
    <name evidence="1" type="ORF">K8V88_07830</name>
</gene>
<evidence type="ECO:0000313" key="1">
    <source>
        <dbReference type="EMBL" id="HJF87333.1"/>
    </source>
</evidence>
<name>A0A921HTB5_9LACO</name>
<organism evidence="1 2">
    <name type="scientific">Companilactobacillus farciminis</name>
    <dbReference type="NCBI Taxonomy" id="1612"/>
    <lineage>
        <taxon>Bacteria</taxon>
        <taxon>Bacillati</taxon>
        <taxon>Bacillota</taxon>
        <taxon>Bacilli</taxon>
        <taxon>Lactobacillales</taxon>
        <taxon>Lactobacillaceae</taxon>
        <taxon>Companilactobacillus</taxon>
    </lineage>
</organism>
<reference evidence="1" key="1">
    <citation type="journal article" date="2021" name="PeerJ">
        <title>Extensive microbial diversity within the chicken gut microbiome revealed by metagenomics and culture.</title>
        <authorList>
            <person name="Gilroy R."/>
            <person name="Ravi A."/>
            <person name="Getino M."/>
            <person name="Pursley I."/>
            <person name="Horton D.L."/>
            <person name="Alikhan N.F."/>
            <person name="Baker D."/>
            <person name="Gharbi K."/>
            <person name="Hall N."/>
            <person name="Watson M."/>
            <person name="Adriaenssens E.M."/>
            <person name="Foster-Nyarko E."/>
            <person name="Jarju S."/>
            <person name="Secka A."/>
            <person name="Antonio M."/>
            <person name="Oren A."/>
            <person name="Chaudhuri R.R."/>
            <person name="La Ragione R."/>
            <person name="Hildebrand F."/>
            <person name="Pallen M.J."/>
        </authorList>
    </citation>
    <scope>NUCLEOTIDE SEQUENCE</scope>
    <source>
        <strain evidence="1">7886</strain>
    </source>
</reference>
<dbReference type="Proteomes" id="UP000747013">
    <property type="component" value="Unassembled WGS sequence"/>
</dbReference>
<comment type="caution">
    <text evidence="1">The sequence shown here is derived from an EMBL/GenBank/DDBJ whole genome shotgun (WGS) entry which is preliminary data.</text>
</comment>
<evidence type="ECO:0000313" key="2">
    <source>
        <dbReference type="Proteomes" id="UP000747013"/>
    </source>
</evidence>
<reference evidence="1" key="2">
    <citation type="submission" date="2021-09" db="EMBL/GenBank/DDBJ databases">
        <authorList>
            <person name="Gilroy R."/>
        </authorList>
    </citation>
    <scope>NUCLEOTIDE SEQUENCE</scope>
    <source>
        <strain evidence="1">7886</strain>
    </source>
</reference>
<dbReference type="EMBL" id="DYWC01000177">
    <property type="protein sequence ID" value="HJF87333.1"/>
    <property type="molecule type" value="Genomic_DNA"/>
</dbReference>
<dbReference type="AlphaFoldDB" id="A0A921HTB5"/>
<protein>
    <submittedName>
        <fullName evidence="1">Uncharacterized protein</fullName>
    </submittedName>
</protein>